<dbReference type="InterPro" id="IPR032563">
    <property type="entry name" value="DAMP1_SANT-like"/>
</dbReference>
<evidence type="ECO:0000256" key="2">
    <source>
        <dbReference type="ARBA" id="ARBA00022853"/>
    </source>
</evidence>
<dbReference type="InterPro" id="IPR009057">
    <property type="entry name" value="Homeodomain-like_sf"/>
</dbReference>
<protein>
    <recommendedName>
        <fullName evidence="6">DNA methyltransferase 1-associated protein 1</fullName>
    </recommendedName>
</protein>
<dbReference type="WBParaSite" id="nRc.2.0.1.t06758-RA">
    <property type="protein sequence ID" value="nRc.2.0.1.t06758-RA"/>
    <property type="gene ID" value="nRc.2.0.1.g06758"/>
</dbReference>
<evidence type="ECO:0000256" key="8">
    <source>
        <dbReference type="SAM" id="MobiDB-lite"/>
    </source>
</evidence>
<evidence type="ECO:0000313" key="11">
    <source>
        <dbReference type="WBParaSite" id="nRc.2.0.1.t06758-RA"/>
    </source>
</evidence>
<reference evidence="11" key="1">
    <citation type="submission" date="2022-11" db="UniProtKB">
        <authorList>
            <consortium name="WormBaseParasite"/>
        </authorList>
    </citation>
    <scope>IDENTIFICATION</scope>
</reference>
<keyword evidence="10" id="KW-1185">Reference proteome</keyword>
<feature type="region of interest" description="Disordered" evidence="8">
    <location>
        <begin position="275"/>
        <end position="316"/>
    </location>
</feature>
<dbReference type="PANTHER" id="PTHR12855:SF10">
    <property type="entry name" value="DNA METHYLTRANSFERASE 1-ASSOCIATED PROTEIN 1"/>
    <property type="match status" value="1"/>
</dbReference>
<dbReference type="OMA" id="RNNIQNW"/>
<dbReference type="SMART" id="SM00717">
    <property type="entry name" value="SANT"/>
    <property type="match status" value="1"/>
</dbReference>
<dbReference type="GO" id="GO:0006281">
    <property type="term" value="P:DNA repair"/>
    <property type="evidence" value="ECO:0007669"/>
    <property type="project" value="InterPro"/>
</dbReference>
<evidence type="ECO:0000256" key="7">
    <source>
        <dbReference type="SAM" id="Coils"/>
    </source>
</evidence>
<dbReference type="PANTHER" id="PTHR12855">
    <property type="entry name" value="DNA METHYLTRANSFERASE 1-ASSOCIATED PROTEIN 1 FAMILY MEMBER"/>
    <property type="match status" value="1"/>
</dbReference>
<evidence type="ECO:0000256" key="3">
    <source>
        <dbReference type="ARBA" id="ARBA00023015"/>
    </source>
</evidence>
<feature type="coiled-coil region" evidence="7">
    <location>
        <begin position="240"/>
        <end position="270"/>
    </location>
</feature>
<keyword evidence="5" id="KW-0539">Nucleus</keyword>
<keyword evidence="7" id="KW-0175">Coiled coil</keyword>
<dbReference type="GO" id="GO:0003714">
    <property type="term" value="F:transcription corepressor activity"/>
    <property type="evidence" value="ECO:0007669"/>
    <property type="project" value="TreeGrafter"/>
</dbReference>
<feature type="domain" description="Myb-like" evidence="9">
    <location>
        <begin position="147"/>
        <end position="200"/>
    </location>
</feature>
<dbReference type="InterPro" id="IPR027109">
    <property type="entry name" value="Swc4/Dmap1"/>
</dbReference>
<proteinExistence type="predicted"/>
<dbReference type="InterPro" id="IPR001005">
    <property type="entry name" value="SANT/Myb"/>
</dbReference>
<keyword evidence="2" id="KW-0156">Chromatin regulator</keyword>
<keyword evidence="3" id="KW-0805">Transcription regulation</keyword>
<evidence type="ECO:0000256" key="5">
    <source>
        <dbReference type="ARBA" id="ARBA00023242"/>
    </source>
</evidence>
<accession>A0A915HZ93</accession>
<organism evidence="10 11">
    <name type="scientific">Romanomermis culicivorax</name>
    <name type="common">Nematode worm</name>
    <dbReference type="NCBI Taxonomy" id="13658"/>
    <lineage>
        <taxon>Eukaryota</taxon>
        <taxon>Metazoa</taxon>
        <taxon>Ecdysozoa</taxon>
        <taxon>Nematoda</taxon>
        <taxon>Enoplea</taxon>
        <taxon>Dorylaimia</taxon>
        <taxon>Mermithida</taxon>
        <taxon>Mermithoidea</taxon>
        <taxon>Mermithidae</taxon>
        <taxon>Romanomermis</taxon>
    </lineage>
</organism>
<name>A0A915HZ93_ROMCU</name>
<evidence type="ECO:0000256" key="6">
    <source>
        <dbReference type="ARBA" id="ARBA00067416"/>
    </source>
</evidence>
<dbReference type="Pfam" id="PF05499">
    <property type="entry name" value="DMAP1"/>
    <property type="match status" value="1"/>
</dbReference>
<dbReference type="SUPFAM" id="SSF46689">
    <property type="entry name" value="Homeodomain-like"/>
    <property type="match status" value="1"/>
</dbReference>
<evidence type="ECO:0000256" key="1">
    <source>
        <dbReference type="ARBA" id="ARBA00004123"/>
    </source>
</evidence>
<keyword evidence="4" id="KW-0804">Transcription</keyword>
<dbReference type="Pfam" id="PF16282">
    <property type="entry name" value="SANT_DAMP1_like"/>
    <property type="match status" value="1"/>
</dbReference>
<dbReference type="Gene3D" id="1.10.10.60">
    <property type="entry name" value="Homeodomain-like"/>
    <property type="match status" value="1"/>
</dbReference>
<evidence type="ECO:0000313" key="10">
    <source>
        <dbReference type="Proteomes" id="UP000887565"/>
    </source>
</evidence>
<dbReference type="InterPro" id="IPR008468">
    <property type="entry name" value="DMAP1"/>
</dbReference>
<dbReference type="GO" id="GO:0006338">
    <property type="term" value="P:chromatin remodeling"/>
    <property type="evidence" value="ECO:0007669"/>
    <property type="project" value="InterPro"/>
</dbReference>
<dbReference type="AlphaFoldDB" id="A0A915HZ93"/>
<comment type="subcellular location">
    <subcellularLocation>
        <location evidence="1">Nucleus</location>
    </subcellularLocation>
</comment>
<dbReference type="GO" id="GO:0000812">
    <property type="term" value="C:Swr1 complex"/>
    <property type="evidence" value="ECO:0007669"/>
    <property type="project" value="TreeGrafter"/>
</dbReference>
<dbReference type="Proteomes" id="UP000887565">
    <property type="component" value="Unplaced"/>
</dbReference>
<dbReference type="GO" id="GO:0035267">
    <property type="term" value="C:NuA4 histone acetyltransferase complex"/>
    <property type="evidence" value="ECO:0007669"/>
    <property type="project" value="InterPro"/>
</dbReference>
<dbReference type="FunFam" id="1.10.10.60:FF:000087">
    <property type="entry name" value="DNA methyltransferase 1-associated protein 1"/>
    <property type="match status" value="1"/>
</dbReference>
<sequence>MINDVQDILEVGVVPESAATLTKENLLSDSRKKQKRAEPGLKKPEGMHREVYNLLINDKNDVVPLVPSAAAKMGGYKNVKARLGMRKVRPWRWTKFANPARKDNLQLSHWHRVEEEEEDKPYPFAKFNKVLEIKYPNTEEIKTLQYADDNWSQAELEHLFDLCSKFDLRWPIVHDRFDSKTFKNRSMEDLKDKFYNVSNQLIKAAAPTDSEPALMHFDAQHERLRKEQLKKLWNRTEKHVEEEEMLVDELQRIEARKKERARKAKDLQKLISAVDRAPAMSNTSGPPGTGGSIYSSNQYPPGLQPPKKKFYRGPSSSTTSIEGLHGMQSSFFKYVDVGAVVRFPEFKSAGPHLRSQCMKMPSTLGQRKLKAIDVALDKLGLEHHPMAVDDVVTQFNDLRSDLMLLYELKLALTTCQYDLETLKHQYQSTTNKELTIPVHLRIVPDLQEMDAQASPFKRRISDAMEVNSGPVVVTGTVHEKAHSLVVTT</sequence>
<evidence type="ECO:0000259" key="9">
    <source>
        <dbReference type="SMART" id="SM00717"/>
    </source>
</evidence>
<evidence type="ECO:0000256" key="4">
    <source>
        <dbReference type="ARBA" id="ARBA00023163"/>
    </source>
</evidence>
<dbReference type="GO" id="GO:0000122">
    <property type="term" value="P:negative regulation of transcription by RNA polymerase II"/>
    <property type="evidence" value="ECO:0007669"/>
    <property type="project" value="TreeGrafter"/>
</dbReference>